<dbReference type="SUPFAM" id="SSF53335">
    <property type="entry name" value="S-adenosyl-L-methionine-dependent methyltransferases"/>
    <property type="match status" value="1"/>
</dbReference>
<dbReference type="RefSeq" id="WP_306372440.1">
    <property type="nucleotide sequence ID" value="NZ_FWFQ01000001.1"/>
</dbReference>
<accession>A0A1Y5R691</accession>
<evidence type="ECO:0000256" key="1">
    <source>
        <dbReference type="ARBA" id="ARBA00022603"/>
    </source>
</evidence>
<keyword evidence="2 4" id="KW-0808">Transferase</keyword>
<dbReference type="Proteomes" id="UP000193409">
    <property type="component" value="Unassembled WGS sequence"/>
</dbReference>
<keyword evidence="1 4" id="KW-0489">Methyltransferase</keyword>
<gene>
    <name evidence="4" type="ORF">PSA7680_00002</name>
</gene>
<name>A0A1Y5R691_9RHOB</name>
<keyword evidence="3" id="KW-0949">S-adenosyl-L-methionine</keyword>
<organism evidence="4 5">
    <name type="scientific">Pseudoruegeria aquimaris</name>
    <dbReference type="NCBI Taxonomy" id="393663"/>
    <lineage>
        <taxon>Bacteria</taxon>
        <taxon>Pseudomonadati</taxon>
        <taxon>Pseudomonadota</taxon>
        <taxon>Alphaproteobacteria</taxon>
        <taxon>Rhodobacterales</taxon>
        <taxon>Roseobacteraceae</taxon>
        <taxon>Pseudoruegeria</taxon>
    </lineage>
</organism>
<keyword evidence="4" id="KW-0830">Ubiquinone</keyword>
<dbReference type="GO" id="GO:0032259">
    <property type="term" value="P:methylation"/>
    <property type="evidence" value="ECO:0007669"/>
    <property type="project" value="UniProtKB-KW"/>
</dbReference>
<dbReference type="GO" id="GO:0008168">
    <property type="term" value="F:methyltransferase activity"/>
    <property type="evidence" value="ECO:0007669"/>
    <property type="project" value="UniProtKB-KW"/>
</dbReference>
<dbReference type="InterPro" id="IPR029063">
    <property type="entry name" value="SAM-dependent_MTases_sf"/>
</dbReference>
<sequence length="205" mass="22181">MVFKRFLDKVYGLKTPEETRALYDAWSESYEQEVAEQGYATPGRIANALGTKLPDKSLPILDFGCGTGLSGVALRAQGFTTVDGCDLSPEMLEKAREKGVYRDLWISYADAELPIQPGDYAAIAAIGVISVGAAPASALHRLFAKLGPGGLIAFSFNDHTLEDKSYEGAVSELLDTGSARLLVRTYGDHLPGLNMKSMIYILEKL</sequence>
<protein>
    <submittedName>
        <fullName evidence="4">Bifunctional 3-demethylubiquinone-9 3-methyltransferase/ 2-octaprenyl-6-hydroxy phenol methylase</fullName>
    </submittedName>
</protein>
<evidence type="ECO:0000313" key="4">
    <source>
        <dbReference type="EMBL" id="SLN10139.1"/>
    </source>
</evidence>
<dbReference type="PANTHER" id="PTHR43464:SF19">
    <property type="entry name" value="UBIQUINONE BIOSYNTHESIS O-METHYLTRANSFERASE, MITOCHONDRIAL"/>
    <property type="match status" value="1"/>
</dbReference>
<dbReference type="Gene3D" id="3.40.50.150">
    <property type="entry name" value="Vaccinia Virus protein VP39"/>
    <property type="match status" value="1"/>
</dbReference>
<proteinExistence type="predicted"/>
<dbReference type="CDD" id="cd02440">
    <property type="entry name" value="AdoMet_MTases"/>
    <property type="match status" value="1"/>
</dbReference>
<evidence type="ECO:0000256" key="2">
    <source>
        <dbReference type="ARBA" id="ARBA00022679"/>
    </source>
</evidence>
<dbReference type="EMBL" id="FWFQ01000001">
    <property type="protein sequence ID" value="SLN10139.1"/>
    <property type="molecule type" value="Genomic_DNA"/>
</dbReference>
<evidence type="ECO:0000256" key="3">
    <source>
        <dbReference type="ARBA" id="ARBA00022691"/>
    </source>
</evidence>
<evidence type="ECO:0000313" key="5">
    <source>
        <dbReference type="Proteomes" id="UP000193409"/>
    </source>
</evidence>
<dbReference type="AlphaFoldDB" id="A0A1Y5R691"/>
<dbReference type="PANTHER" id="PTHR43464">
    <property type="entry name" value="METHYLTRANSFERASE"/>
    <property type="match status" value="1"/>
</dbReference>
<keyword evidence="5" id="KW-1185">Reference proteome</keyword>
<dbReference type="Pfam" id="PF13489">
    <property type="entry name" value="Methyltransf_23"/>
    <property type="match status" value="1"/>
</dbReference>
<reference evidence="4 5" key="1">
    <citation type="submission" date="2017-03" db="EMBL/GenBank/DDBJ databases">
        <authorList>
            <person name="Afonso C.L."/>
            <person name="Miller P.J."/>
            <person name="Scott M.A."/>
            <person name="Spackman E."/>
            <person name="Goraichik I."/>
            <person name="Dimitrov K.M."/>
            <person name="Suarez D.L."/>
            <person name="Swayne D.E."/>
        </authorList>
    </citation>
    <scope>NUCLEOTIDE SEQUENCE [LARGE SCALE GENOMIC DNA]</scope>
    <source>
        <strain evidence="4 5">CECT 7680</strain>
    </source>
</reference>